<dbReference type="PANTHER" id="PTHR36507:SF1">
    <property type="entry name" value="BLL1555 PROTEIN"/>
    <property type="match status" value="1"/>
</dbReference>
<evidence type="ECO:0000256" key="4">
    <source>
        <dbReference type="SAM" id="SignalP"/>
    </source>
</evidence>
<dbReference type="Gene3D" id="2.60.40.420">
    <property type="entry name" value="Cupredoxins - blue copper proteins"/>
    <property type="match status" value="1"/>
</dbReference>
<feature type="region of interest" description="Disordered" evidence="3">
    <location>
        <begin position="22"/>
        <end position="42"/>
    </location>
</feature>
<evidence type="ECO:0000259" key="5">
    <source>
        <dbReference type="Pfam" id="PF00127"/>
    </source>
</evidence>
<dbReference type="PROSITE" id="PS51257">
    <property type="entry name" value="PROKAR_LIPOPROTEIN"/>
    <property type="match status" value="1"/>
</dbReference>
<feature type="domain" description="Blue (type 1) copper" evidence="5">
    <location>
        <begin position="48"/>
        <end position="136"/>
    </location>
</feature>
<name>A0ABY4NUG0_9PSEU</name>
<keyword evidence="2" id="KW-0186">Copper</keyword>
<gene>
    <name evidence="6" type="ORF">L1857_13060</name>
</gene>
<sequence length="138" mass="14293">MRTVLIAVVPVVILALSGCGGGSESPAPPASPAAPGQAEPAPGSTVMTKLLKFDPEKLTVKAGTTVVWKVSDQLGHTVTTGTFSVGGNNLRTSENPDGLIDMPLTKDEEVSFTFGKPGTYTYYCSIHKGMNGEVTVTP</sequence>
<dbReference type="InterPro" id="IPR000923">
    <property type="entry name" value="BlueCu_1"/>
</dbReference>
<feature type="signal peptide" evidence="4">
    <location>
        <begin position="1"/>
        <end position="22"/>
    </location>
</feature>
<feature type="chain" id="PRO_5045700347" evidence="4">
    <location>
        <begin position="23"/>
        <end position="138"/>
    </location>
</feature>
<dbReference type="InterPro" id="IPR052721">
    <property type="entry name" value="ET_Amicyanin"/>
</dbReference>
<dbReference type="PANTHER" id="PTHR36507">
    <property type="entry name" value="BLL1555 PROTEIN"/>
    <property type="match status" value="1"/>
</dbReference>
<evidence type="ECO:0000313" key="6">
    <source>
        <dbReference type="EMBL" id="UQS23690.1"/>
    </source>
</evidence>
<organism evidence="6 7">
    <name type="scientific">Amycolatopsis thermalba</name>
    <dbReference type="NCBI Taxonomy" id="944492"/>
    <lineage>
        <taxon>Bacteria</taxon>
        <taxon>Bacillati</taxon>
        <taxon>Actinomycetota</taxon>
        <taxon>Actinomycetes</taxon>
        <taxon>Pseudonocardiales</taxon>
        <taxon>Pseudonocardiaceae</taxon>
        <taxon>Amycolatopsis</taxon>
    </lineage>
</organism>
<keyword evidence="4" id="KW-0732">Signal</keyword>
<protein>
    <submittedName>
        <fullName evidence="6">Plastocyanin/azurin family copper-binding protein</fullName>
    </submittedName>
</protein>
<proteinExistence type="predicted"/>
<reference evidence="6" key="1">
    <citation type="submission" date="2022-01" db="EMBL/GenBank/DDBJ databases">
        <title>PSI-footprinting approach for the identification of protein synthesis inhibitor producers.</title>
        <authorList>
            <person name="Handel F."/>
            <person name="Kulik A."/>
            <person name="Wex K.W."/>
            <person name="Berscheid A."/>
            <person name="Saur J.S."/>
            <person name="Winkler A."/>
            <person name="Wibberg D."/>
            <person name="Kalinowski J."/>
            <person name="Broetz-Oesterhelt H."/>
            <person name="Mast Y."/>
        </authorList>
    </citation>
    <scope>NUCLEOTIDE SEQUENCE</scope>
    <source>
        <strain evidence="6">KNN 49.3e</strain>
    </source>
</reference>
<evidence type="ECO:0000313" key="7">
    <source>
        <dbReference type="Proteomes" id="UP000830158"/>
    </source>
</evidence>
<evidence type="ECO:0000256" key="3">
    <source>
        <dbReference type="SAM" id="MobiDB-lite"/>
    </source>
</evidence>
<evidence type="ECO:0000256" key="2">
    <source>
        <dbReference type="ARBA" id="ARBA00023008"/>
    </source>
</evidence>
<keyword evidence="7" id="KW-1185">Reference proteome</keyword>
<keyword evidence="1" id="KW-0479">Metal-binding</keyword>
<dbReference type="RefSeq" id="WP_116110032.1">
    <property type="nucleotide sequence ID" value="NZ_CP091196.1"/>
</dbReference>
<dbReference type="EMBL" id="CP091196">
    <property type="protein sequence ID" value="UQS23690.1"/>
    <property type="molecule type" value="Genomic_DNA"/>
</dbReference>
<feature type="compositionally biased region" description="Low complexity" evidence="3">
    <location>
        <begin position="33"/>
        <end position="42"/>
    </location>
</feature>
<dbReference type="SUPFAM" id="SSF49503">
    <property type="entry name" value="Cupredoxins"/>
    <property type="match status" value="1"/>
</dbReference>
<dbReference type="Pfam" id="PF00127">
    <property type="entry name" value="Copper-bind"/>
    <property type="match status" value="1"/>
</dbReference>
<accession>A0ABY4NUG0</accession>
<dbReference type="Proteomes" id="UP000830158">
    <property type="component" value="Chromosome"/>
</dbReference>
<dbReference type="InterPro" id="IPR008972">
    <property type="entry name" value="Cupredoxin"/>
</dbReference>
<evidence type="ECO:0000256" key="1">
    <source>
        <dbReference type="ARBA" id="ARBA00022723"/>
    </source>
</evidence>